<evidence type="ECO:0000259" key="5">
    <source>
        <dbReference type="Pfam" id="PF22039"/>
    </source>
</evidence>
<evidence type="ECO:0000313" key="6">
    <source>
        <dbReference type="EMBL" id="PRX99480.1"/>
    </source>
</evidence>
<dbReference type="PANTHER" id="PTHR43794:SF11">
    <property type="entry name" value="AMIDOHYDROLASE-RELATED DOMAIN-CONTAINING PROTEIN"/>
    <property type="match status" value="1"/>
</dbReference>
<comment type="caution">
    <text evidence="6">The sequence shown here is derived from an EMBL/GenBank/DDBJ whole genome shotgun (WGS) entry which is preliminary data.</text>
</comment>
<dbReference type="Gene3D" id="2.30.40.10">
    <property type="entry name" value="Urease, subunit C, domain 1"/>
    <property type="match status" value="1"/>
</dbReference>
<dbReference type="Pfam" id="PF01979">
    <property type="entry name" value="Amidohydro_1"/>
    <property type="match status" value="1"/>
</dbReference>
<evidence type="ECO:0000259" key="4">
    <source>
        <dbReference type="Pfam" id="PF01979"/>
    </source>
</evidence>
<dbReference type="Proteomes" id="UP000237846">
    <property type="component" value="Unassembled WGS sequence"/>
</dbReference>
<dbReference type="CDD" id="cd01298">
    <property type="entry name" value="ATZ_TRZ_like"/>
    <property type="match status" value="1"/>
</dbReference>
<feature type="domain" description="Aminodeoxyfutalosine deaminase/Imidazolonepropionase-like composite" evidence="5">
    <location>
        <begin position="30"/>
        <end position="55"/>
    </location>
</feature>
<dbReference type="InterPro" id="IPR032466">
    <property type="entry name" value="Metal_Hydrolase"/>
</dbReference>
<dbReference type="PANTHER" id="PTHR43794">
    <property type="entry name" value="AMINOHYDROLASE SSNA-RELATED"/>
    <property type="match status" value="1"/>
</dbReference>
<reference evidence="6 7" key="1">
    <citation type="submission" date="2018-03" db="EMBL/GenBank/DDBJ databases">
        <title>Genomic Encyclopedia of Archaeal and Bacterial Type Strains, Phase II (KMG-II): from individual species to whole genera.</title>
        <authorList>
            <person name="Goeker M."/>
        </authorList>
    </citation>
    <scope>NUCLEOTIDE SEQUENCE [LARGE SCALE GENOMIC DNA]</scope>
    <source>
        <strain evidence="6 7">DSM 45601</strain>
    </source>
</reference>
<dbReference type="GO" id="GO:0016810">
    <property type="term" value="F:hydrolase activity, acting on carbon-nitrogen (but not peptide) bonds"/>
    <property type="evidence" value="ECO:0007669"/>
    <property type="project" value="InterPro"/>
</dbReference>
<keyword evidence="7" id="KW-1185">Reference proteome</keyword>
<dbReference type="SUPFAM" id="SSF51338">
    <property type="entry name" value="Composite domain of metallo-dependent hydrolases"/>
    <property type="match status" value="2"/>
</dbReference>
<gene>
    <name evidence="6" type="ORF">CLV72_10377</name>
</gene>
<keyword evidence="2" id="KW-0378">Hydrolase</keyword>
<feature type="domain" description="Amidohydrolase-related" evidence="4">
    <location>
        <begin position="64"/>
        <end position="413"/>
    </location>
</feature>
<dbReference type="EMBL" id="PVZC01000003">
    <property type="protein sequence ID" value="PRX99480.1"/>
    <property type="molecule type" value="Genomic_DNA"/>
</dbReference>
<organism evidence="6 7">
    <name type="scientific">Allonocardiopsis opalescens</name>
    <dbReference type="NCBI Taxonomy" id="1144618"/>
    <lineage>
        <taxon>Bacteria</taxon>
        <taxon>Bacillati</taxon>
        <taxon>Actinomycetota</taxon>
        <taxon>Actinomycetes</taxon>
        <taxon>Streptosporangiales</taxon>
        <taxon>Allonocardiopsis</taxon>
    </lineage>
</organism>
<dbReference type="RefSeq" id="WP_211302805.1">
    <property type="nucleotide sequence ID" value="NZ_PVZC01000003.1"/>
</dbReference>
<evidence type="ECO:0000256" key="1">
    <source>
        <dbReference type="ARBA" id="ARBA00022723"/>
    </source>
</evidence>
<evidence type="ECO:0000256" key="2">
    <source>
        <dbReference type="ARBA" id="ARBA00022801"/>
    </source>
</evidence>
<dbReference type="InterPro" id="IPR054418">
    <property type="entry name" value="MQNX/HUTI_composite_N"/>
</dbReference>
<keyword evidence="1" id="KW-0479">Metal-binding</keyword>
<protein>
    <submittedName>
        <fullName evidence="6">5-methylthioadenosine/S-adenosylhomocysteine deaminase</fullName>
    </submittedName>
</protein>
<dbReference type="SUPFAM" id="SSF51556">
    <property type="entry name" value="Metallo-dependent hydrolases"/>
    <property type="match status" value="1"/>
</dbReference>
<name>A0A2T0Q6M6_9ACTN</name>
<accession>A0A2T0Q6M6</accession>
<dbReference type="AlphaFoldDB" id="A0A2T0Q6M6"/>
<sequence>MRQETPTAADLVVTGGTLLAMDGRPPLPGGAVAVRDGAVLAVGTAAEVAARHPAAEVVDACGGLVLPGLVNTHTHLAMTLLRGVADDVDTHDFLARVLPMEAGELDAELVGLGAELAIAESIRAGTTTALDMYWYHEAAAAAAERTGFRLLAGPVFMDLGEGPDGRGYAERIPWARADLAGYAPGPGGRRYVFPHSVYALGPDRLREVAALAREHGALLHVHAAETAGEVAAAVERYGRRPVELLADTGLLGPDVLLAHAVHLTDDEIAEIARTGTAVAHCPASNLKLACGVAPLPALLEAGVPVGLGTDGAVTSNTLDMFTVLRLTALLHKGGGDPTAVPAEQAVRLATLGGAEALGAAGSLGALAPGHRADIVVVDLDRPHLRPHRDPWSALAYAAAGADVRHVVIDGRVVLRDRELTTIDEARLLARVDEAVERLSA</sequence>
<proteinExistence type="predicted"/>
<dbReference type="InterPro" id="IPR050287">
    <property type="entry name" value="MTA/SAH_deaminase"/>
</dbReference>
<dbReference type="Gene3D" id="3.20.20.140">
    <property type="entry name" value="Metal-dependent hydrolases"/>
    <property type="match status" value="1"/>
</dbReference>
<keyword evidence="3" id="KW-0862">Zinc</keyword>
<dbReference type="Pfam" id="PF22039">
    <property type="entry name" value="HUTI_composite_bact"/>
    <property type="match status" value="1"/>
</dbReference>
<evidence type="ECO:0000256" key="3">
    <source>
        <dbReference type="ARBA" id="ARBA00022833"/>
    </source>
</evidence>
<evidence type="ECO:0000313" key="7">
    <source>
        <dbReference type="Proteomes" id="UP000237846"/>
    </source>
</evidence>
<dbReference type="GO" id="GO:0046872">
    <property type="term" value="F:metal ion binding"/>
    <property type="evidence" value="ECO:0007669"/>
    <property type="project" value="UniProtKB-KW"/>
</dbReference>
<dbReference type="InterPro" id="IPR006680">
    <property type="entry name" value="Amidohydro-rel"/>
</dbReference>
<dbReference type="InterPro" id="IPR011059">
    <property type="entry name" value="Metal-dep_hydrolase_composite"/>
</dbReference>